<dbReference type="PRINTS" id="PR01021">
    <property type="entry name" value="OMPADOMAIN"/>
</dbReference>
<dbReference type="eggNOG" id="COG2885">
    <property type="taxonomic scope" value="Bacteria"/>
</dbReference>
<dbReference type="Proteomes" id="UP000007730">
    <property type="component" value="Chromosome"/>
</dbReference>
<dbReference type="PATRIC" id="fig|504832.7.peg.3474"/>
<dbReference type="SUPFAM" id="SSF103088">
    <property type="entry name" value="OmpA-like"/>
    <property type="match status" value="1"/>
</dbReference>
<dbReference type="PANTHER" id="PTHR30329">
    <property type="entry name" value="STATOR ELEMENT OF FLAGELLAR MOTOR COMPLEX"/>
    <property type="match status" value="1"/>
</dbReference>
<accession>B6JD55</accession>
<evidence type="ECO:0000256" key="4">
    <source>
        <dbReference type="PROSITE-ProRule" id="PRU00473"/>
    </source>
</evidence>
<dbReference type="STRING" id="504832.OCA5_c33050"/>
<reference evidence="6 7" key="1">
    <citation type="journal article" date="2011" name="J. Bacteriol.">
        <title>Complete genome sequences of the chemolithoautotrophic Oligotropha carboxidovorans strains OM4 and OM5.</title>
        <authorList>
            <person name="Volland S."/>
            <person name="Rachinger M."/>
            <person name="Strittmatter A."/>
            <person name="Daniel R."/>
            <person name="Gottschalk G."/>
            <person name="Meyer O."/>
        </authorList>
    </citation>
    <scope>NUCLEOTIDE SEQUENCE [LARGE SCALE GENOMIC DNA]</scope>
    <source>
        <strain evidence="7">ATCC 49405 / DSM 1227 / KCTC 32145 / OM5</strain>
    </source>
</reference>
<dbReference type="GO" id="GO:0009279">
    <property type="term" value="C:cell outer membrane"/>
    <property type="evidence" value="ECO:0007669"/>
    <property type="project" value="UniProtKB-SubCell"/>
</dbReference>
<keyword evidence="3" id="KW-0998">Cell outer membrane</keyword>
<evidence type="ECO:0000313" key="6">
    <source>
        <dbReference type="EMBL" id="AEI07980.1"/>
    </source>
</evidence>
<dbReference type="Pfam" id="PF04972">
    <property type="entry name" value="BON"/>
    <property type="match status" value="2"/>
</dbReference>
<evidence type="ECO:0000256" key="3">
    <source>
        <dbReference type="ARBA" id="ARBA00023237"/>
    </source>
</evidence>
<feature type="domain" description="OmpA-like" evidence="5">
    <location>
        <begin position="350"/>
        <end position="464"/>
    </location>
</feature>
<dbReference type="KEGG" id="oca:OCAR_4642"/>
<organism evidence="6 7">
    <name type="scientific">Afipia carboxidovorans (strain ATCC 49405 / DSM 1227 / KCTC 32145 / OM5)</name>
    <name type="common">Oligotropha carboxidovorans</name>
    <dbReference type="NCBI Taxonomy" id="504832"/>
    <lineage>
        <taxon>Bacteria</taxon>
        <taxon>Pseudomonadati</taxon>
        <taxon>Pseudomonadota</taxon>
        <taxon>Alphaproteobacteria</taxon>
        <taxon>Hyphomicrobiales</taxon>
        <taxon>Nitrobacteraceae</taxon>
        <taxon>Afipia</taxon>
    </lineage>
</organism>
<dbReference type="InterPro" id="IPR007055">
    <property type="entry name" value="BON_dom"/>
</dbReference>
<dbReference type="Gene3D" id="3.40.1520.20">
    <property type="match status" value="2"/>
</dbReference>
<evidence type="ECO:0000256" key="2">
    <source>
        <dbReference type="ARBA" id="ARBA00023136"/>
    </source>
</evidence>
<evidence type="ECO:0000313" key="7">
    <source>
        <dbReference type="Proteomes" id="UP000007730"/>
    </source>
</evidence>
<dbReference type="OrthoDB" id="5525824at2"/>
<dbReference type="InterPro" id="IPR036737">
    <property type="entry name" value="OmpA-like_sf"/>
</dbReference>
<keyword evidence="7" id="KW-1185">Reference proteome</keyword>
<dbReference type="Pfam" id="PF00691">
    <property type="entry name" value="OmpA"/>
    <property type="match status" value="1"/>
</dbReference>
<dbReference type="PROSITE" id="PS51123">
    <property type="entry name" value="OMPA_2"/>
    <property type="match status" value="1"/>
</dbReference>
<dbReference type="EMBL" id="CP002826">
    <property type="protein sequence ID" value="AEI07980.1"/>
    <property type="molecule type" value="Genomic_DNA"/>
</dbReference>
<evidence type="ECO:0000259" key="5">
    <source>
        <dbReference type="PROSITE" id="PS51123"/>
    </source>
</evidence>
<evidence type="ECO:0000256" key="1">
    <source>
        <dbReference type="ARBA" id="ARBA00004442"/>
    </source>
</evidence>
<dbReference type="CDD" id="cd07185">
    <property type="entry name" value="OmpA_C-like"/>
    <property type="match status" value="1"/>
</dbReference>
<dbReference type="InterPro" id="IPR006664">
    <property type="entry name" value="OMP_bac"/>
</dbReference>
<dbReference type="RefSeq" id="WP_012561816.1">
    <property type="nucleotide sequence ID" value="NC_011386.1"/>
</dbReference>
<comment type="subcellular location">
    <subcellularLocation>
        <location evidence="1">Cell outer membrane</location>
    </subcellularLocation>
</comment>
<dbReference type="InterPro" id="IPR050330">
    <property type="entry name" value="Bact_OuterMem_StrucFunc"/>
</dbReference>
<dbReference type="KEGG" id="ocg:OCA5_c33050"/>
<dbReference type="InterPro" id="IPR006665">
    <property type="entry name" value="OmpA-like"/>
</dbReference>
<dbReference type="HOGENOM" id="CLU_024178_0_0_5"/>
<proteinExistence type="predicted"/>
<dbReference type="PRINTS" id="PR01023">
    <property type="entry name" value="NAFLGMOTY"/>
</dbReference>
<name>B6JD55_AFIC5</name>
<dbReference type="Gene3D" id="3.30.1330.60">
    <property type="entry name" value="OmpA-like domain"/>
    <property type="match status" value="1"/>
</dbReference>
<dbReference type="PANTHER" id="PTHR30329:SF21">
    <property type="entry name" value="LIPOPROTEIN YIAD-RELATED"/>
    <property type="match status" value="1"/>
</dbReference>
<protein>
    <submittedName>
        <fullName evidence="6">OmpA/MotB domain protein</fullName>
    </submittedName>
</protein>
<keyword evidence="2 4" id="KW-0472">Membrane</keyword>
<sequence>MSAFSDWVRRWWPGVIPLAVLWVAAAWTGTGPVEQQLTARTGAVLKESVLDKTQIEVSGRDVRLSADAFSEQGRRAAVDQVASVPGVRLVRDETQLIAEVFPFNWSVERDVVHVTLSGNAPLPAIKARLLEAARNAANGAEVVDQMALARGAPVRFDAAALLLIDQVSKLKEGRLSLAGTKVELTGLAREIGGREAISAALKNLPEGYTVEKNDLRAPPYLFQINKDPVASTLVLSGYVPDNNAHAAIVNAITRKFVGEKVEDKLKASAGAPQGFMAAAMLALKGLSRLSTGTLTIQDRNIKLTGDALYPAASEQIGEELASKLPQGWKQQAELSVKPIAAPVNATICQQLLGGLLGKGTIRFETGKAVIDPDSVGLLDRLVEVVLRCSTSQIEITGHTDSNGDAESNLALSNRRAQSVADYLIKAGVPSERITAIGFGSGRPIAPNDTEEGKAQNRRIEFLVK</sequence>
<gene>
    <name evidence="6" type="ordered locus">OCA5_c33050</name>
</gene>
<dbReference type="AlphaFoldDB" id="B6JD55"/>